<proteinExistence type="predicted"/>
<dbReference type="AlphaFoldDB" id="A0A2K3KC26"/>
<gene>
    <name evidence="2" type="ORF">L195_g053711</name>
</gene>
<feature type="non-terminal residue" evidence="2">
    <location>
        <position position="284"/>
    </location>
</feature>
<dbReference type="Proteomes" id="UP000236291">
    <property type="component" value="Unassembled WGS sequence"/>
</dbReference>
<feature type="domain" description="Putative plant transposon protein" evidence="1">
    <location>
        <begin position="45"/>
        <end position="244"/>
    </location>
</feature>
<dbReference type="EMBL" id="ASHM01091509">
    <property type="protein sequence ID" value="PNX63834.1"/>
    <property type="molecule type" value="Genomic_DNA"/>
</dbReference>
<name>A0A2K3KC26_TRIPR</name>
<sequence>MNRFKGQEQFERYKVLEGRKIWSERNFDIFEHGDYERFERIVQLRGWDKIVHPPSTYNPGIVREFYANALPEGDGPFPYTTMVRGRTIRFDRDAINAYLGNPFTLPNNETLCAYQKQRNRGTWDAQSMRRKLLRPHTDLVYNATQTPLRAMREDMKTFTVLLFNLVMYNIQPNSHPSDAPMNILGLIHYINEDLEIDVAGIISRWMKEIVLSGHTDRTLRSSKVKSKSPLGFPCLIMGLCSANRLNVPQIGNEEIPTINDDYVDRYCKPKQRRARQPPPPPQPP</sequence>
<organism evidence="2 3">
    <name type="scientific">Trifolium pratense</name>
    <name type="common">Red clover</name>
    <dbReference type="NCBI Taxonomy" id="57577"/>
    <lineage>
        <taxon>Eukaryota</taxon>
        <taxon>Viridiplantae</taxon>
        <taxon>Streptophyta</taxon>
        <taxon>Embryophyta</taxon>
        <taxon>Tracheophyta</taxon>
        <taxon>Spermatophyta</taxon>
        <taxon>Magnoliopsida</taxon>
        <taxon>eudicotyledons</taxon>
        <taxon>Gunneridae</taxon>
        <taxon>Pentapetalae</taxon>
        <taxon>rosids</taxon>
        <taxon>fabids</taxon>
        <taxon>Fabales</taxon>
        <taxon>Fabaceae</taxon>
        <taxon>Papilionoideae</taxon>
        <taxon>50 kb inversion clade</taxon>
        <taxon>NPAAA clade</taxon>
        <taxon>Hologalegina</taxon>
        <taxon>IRL clade</taxon>
        <taxon>Trifolieae</taxon>
        <taxon>Trifolium</taxon>
    </lineage>
</organism>
<protein>
    <recommendedName>
        <fullName evidence="1">Putative plant transposon protein domain-containing protein</fullName>
    </recommendedName>
</protein>
<comment type="caution">
    <text evidence="2">The sequence shown here is derived from an EMBL/GenBank/DDBJ whole genome shotgun (WGS) entry which is preliminary data.</text>
</comment>
<reference evidence="2 3" key="1">
    <citation type="journal article" date="2014" name="Am. J. Bot.">
        <title>Genome assembly and annotation for red clover (Trifolium pratense; Fabaceae).</title>
        <authorList>
            <person name="Istvanek J."/>
            <person name="Jaros M."/>
            <person name="Krenek A."/>
            <person name="Repkova J."/>
        </authorList>
    </citation>
    <scope>NUCLEOTIDE SEQUENCE [LARGE SCALE GENOMIC DNA]</scope>
    <source>
        <strain evidence="3">cv. Tatra</strain>
        <tissue evidence="2">Young leaves</tissue>
    </source>
</reference>
<evidence type="ECO:0000313" key="3">
    <source>
        <dbReference type="Proteomes" id="UP000236291"/>
    </source>
</evidence>
<dbReference type="InterPro" id="IPR046796">
    <property type="entry name" value="Transposase_32_dom"/>
</dbReference>
<reference evidence="2 3" key="2">
    <citation type="journal article" date="2017" name="Front. Plant Sci.">
        <title>Gene Classification and Mining of Molecular Markers Useful in Red Clover (Trifolium pratense) Breeding.</title>
        <authorList>
            <person name="Istvanek J."/>
            <person name="Dluhosova J."/>
            <person name="Dluhos P."/>
            <person name="Patkova L."/>
            <person name="Nedelnik J."/>
            <person name="Repkova J."/>
        </authorList>
    </citation>
    <scope>NUCLEOTIDE SEQUENCE [LARGE SCALE GENOMIC DNA]</scope>
    <source>
        <strain evidence="3">cv. Tatra</strain>
        <tissue evidence="2">Young leaves</tissue>
    </source>
</reference>
<accession>A0A2K3KC26</accession>
<evidence type="ECO:0000259" key="1">
    <source>
        <dbReference type="Pfam" id="PF20167"/>
    </source>
</evidence>
<dbReference type="Pfam" id="PF20167">
    <property type="entry name" value="Transposase_32"/>
    <property type="match status" value="1"/>
</dbReference>
<evidence type="ECO:0000313" key="2">
    <source>
        <dbReference type="EMBL" id="PNX63834.1"/>
    </source>
</evidence>